<dbReference type="HOGENOM" id="CLU_2352416_0_0_1"/>
<name>A0A0C9ZL62_9AGAM</name>
<sequence length="120" mass="13390">MRGPAAGPSSTSSYDIEWSIKKAVSARVAKIPLHLLHMPTGILCNRDAQISYFEGSLQYKWLLSLASSLDSQQLESEINNVIEEYFGFTTLSHRWGSSKPLLCNVEGKKKALMTWAARMV</sequence>
<dbReference type="EMBL" id="KN833761">
    <property type="protein sequence ID" value="KIK20628.1"/>
    <property type="molecule type" value="Genomic_DNA"/>
</dbReference>
<proteinExistence type="predicted"/>
<dbReference type="AlphaFoldDB" id="A0A0C9ZL62"/>
<dbReference type="Proteomes" id="UP000054018">
    <property type="component" value="Unassembled WGS sequence"/>
</dbReference>
<gene>
    <name evidence="1" type="ORF">PISMIDRAFT_656357</name>
</gene>
<keyword evidence="2" id="KW-1185">Reference proteome</keyword>
<protein>
    <submittedName>
        <fullName evidence="1">Uncharacterized protein</fullName>
    </submittedName>
</protein>
<organism evidence="1 2">
    <name type="scientific">Pisolithus microcarpus 441</name>
    <dbReference type="NCBI Taxonomy" id="765257"/>
    <lineage>
        <taxon>Eukaryota</taxon>
        <taxon>Fungi</taxon>
        <taxon>Dikarya</taxon>
        <taxon>Basidiomycota</taxon>
        <taxon>Agaricomycotina</taxon>
        <taxon>Agaricomycetes</taxon>
        <taxon>Agaricomycetidae</taxon>
        <taxon>Boletales</taxon>
        <taxon>Sclerodermatineae</taxon>
        <taxon>Pisolithaceae</taxon>
        <taxon>Pisolithus</taxon>
    </lineage>
</organism>
<evidence type="ECO:0000313" key="1">
    <source>
        <dbReference type="EMBL" id="KIK20628.1"/>
    </source>
</evidence>
<reference evidence="2" key="2">
    <citation type="submission" date="2015-01" db="EMBL/GenBank/DDBJ databases">
        <title>Evolutionary Origins and Diversification of the Mycorrhizal Mutualists.</title>
        <authorList>
            <consortium name="DOE Joint Genome Institute"/>
            <consortium name="Mycorrhizal Genomics Consortium"/>
            <person name="Kohler A."/>
            <person name="Kuo A."/>
            <person name="Nagy L.G."/>
            <person name="Floudas D."/>
            <person name="Copeland A."/>
            <person name="Barry K.W."/>
            <person name="Cichocki N."/>
            <person name="Veneault-Fourrey C."/>
            <person name="LaButti K."/>
            <person name="Lindquist E.A."/>
            <person name="Lipzen A."/>
            <person name="Lundell T."/>
            <person name="Morin E."/>
            <person name="Murat C."/>
            <person name="Riley R."/>
            <person name="Ohm R."/>
            <person name="Sun H."/>
            <person name="Tunlid A."/>
            <person name="Henrissat B."/>
            <person name="Grigoriev I.V."/>
            <person name="Hibbett D.S."/>
            <person name="Martin F."/>
        </authorList>
    </citation>
    <scope>NUCLEOTIDE SEQUENCE [LARGE SCALE GENOMIC DNA]</scope>
    <source>
        <strain evidence="2">441</strain>
    </source>
</reference>
<accession>A0A0C9ZL62</accession>
<evidence type="ECO:0000313" key="2">
    <source>
        <dbReference type="Proteomes" id="UP000054018"/>
    </source>
</evidence>
<reference evidence="1 2" key="1">
    <citation type="submission" date="2014-04" db="EMBL/GenBank/DDBJ databases">
        <authorList>
            <consortium name="DOE Joint Genome Institute"/>
            <person name="Kuo A."/>
            <person name="Kohler A."/>
            <person name="Costa M.D."/>
            <person name="Nagy L.G."/>
            <person name="Floudas D."/>
            <person name="Copeland A."/>
            <person name="Barry K.W."/>
            <person name="Cichocki N."/>
            <person name="Veneault-Fourrey C."/>
            <person name="LaButti K."/>
            <person name="Lindquist E.A."/>
            <person name="Lipzen A."/>
            <person name="Lundell T."/>
            <person name="Morin E."/>
            <person name="Murat C."/>
            <person name="Sun H."/>
            <person name="Tunlid A."/>
            <person name="Henrissat B."/>
            <person name="Grigoriev I.V."/>
            <person name="Hibbett D.S."/>
            <person name="Martin F."/>
            <person name="Nordberg H.P."/>
            <person name="Cantor M.N."/>
            <person name="Hua S.X."/>
        </authorList>
    </citation>
    <scope>NUCLEOTIDE SEQUENCE [LARGE SCALE GENOMIC DNA]</scope>
    <source>
        <strain evidence="1 2">441</strain>
    </source>
</reference>
<dbReference type="OrthoDB" id="2689812at2759"/>